<keyword evidence="2" id="KW-0210">Decarboxylase</keyword>
<dbReference type="EMBL" id="JABANO010032573">
    <property type="protein sequence ID" value="KAF4708340.1"/>
    <property type="molecule type" value="Genomic_DNA"/>
</dbReference>
<dbReference type="Proteomes" id="UP000553632">
    <property type="component" value="Unassembled WGS sequence"/>
</dbReference>
<evidence type="ECO:0000256" key="1">
    <source>
        <dbReference type="ARBA" id="ARBA00022432"/>
    </source>
</evidence>
<dbReference type="GO" id="GO:0004612">
    <property type="term" value="F:phosphoenolpyruvate carboxykinase (ATP) activity"/>
    <property type="evidence" value="ECO:0007669"/>
    <property type="project" value="InterPro"/>
</dbReference>
<dbReference type="Pfam" id="PF01293">
    <property type="entry name" value="PEPCK_ATP"/>
    <property type="match status" value="1"/>
</dbReference>
<dbReference type="Gene3D" id="3.40.449.10">
    <property type="entry name" value="Phosphoenolpyruvate Carboxykinase, domain 1"/>
    <property type="match status" value="1"/>
</dbReference>
<protein>
    <submittedName>
        <fullName evidence="3">Protein kinase C-like 1</fullName>
    </submittedName>
</protein>
<keyword evidence="1" id="KW-0312">Gluconeogenesis</keyword>
<organism evidence="3 4">
    <name type="scientific">Perkinsus olseni</name>
    <name type="common">Perkinsus atlanticus</name>
    <dbReference type="NCBI Taxonomy" id="32597"/>
    <lineage>
        <taxon>Eukaryota</taxon>
        <taxon>Sar</taxon>
        <taxon>Alveolata</taxon>
        <taxon>Perkinsozoa</taxon>
        <taxon>Perkinsea</taxon>
        <taxon>Perkinsida</taxon>
        <taxon>Perkinsidae</taxon>
        <taxon>Perkinsus</taxon>
    </lineage>
</organism>
<gene>
    <name evidence="3" type="primary">PCK1_1</name>
    <name evidence="3" type="ORF">FOZ63_003951</name>
</gene>
<dbReference type="SUPFAM" id="SSF68923">
    <property type="entry name" value="PEP carboxykinase N-terminal domain"/>
    <property type="match status" value="1"/>
</dbReference>
<accession>A0A7J6QLE7</accession>
<dbReference type="GO" id="GO:0016301">
    <property type="term" value="F:kinase activity"/>
    <property type="evidence" value="ECO:0007669"/>
    <property type="project" value="UniProtKB-KW"/>
</dbReference>
<sequence>MLHSCARRTLLNLGASQLARSSVRIAAVRNFSVFSRLNGLHHPKAAATPATVVGQQTKLDKDFLAYGIRPSSERTIMRNVTSGSLYESALRHETGTKITSCGALAVYSGAKTGRSPSDKRIVDNASEDYNDDIWWGKINHKLSPESFQTLKADAINYLGGRDELYVVDGYAGWDPEYRIKIRVVASRAYHALFMENMLVMPPPEELEGFQPDFVIFNAGQCKANRNIEGLTSDTSVAVNFKTNEMVIMGTEYAGEMKKGILTLMMQAMPH</sequence>
<feature type="non-terminal residue" evidence="3">
    <location>
        <position position="270"/>
    </location>
</feature>
<dbReference type="PANTHER" id="PTHR30031:SF0">
    <property type="entry name" value="PHOSPHOENOLPYRUVATE CARBOXYKINASE (ATP)"/>
    <property type="match status" value="1"/>
</dbReference>
<dbReference type="AlphaFoldDB" id="A0A7J6QLE7"/>
<dbReference type="PANTHER" id="PTHR30031">
    <property type="entry name" value="PHOSPHOENOLPYRUVATE CARBOXYKINASE ATP"/>
    <property type="match status" value="1"/>
</dbReference>
<reference evidence="3 4" key="1">
    <citation type="submission" date="2020-04" db="EMBL/GenBank/DDBJ databases">
        <title>Perkinsus olseni comparative genomics.</title>
        <authorList>
            <person name="Bogema D.R."/>
        </authorList>
    </citation>
    <scope>NUCLEOTIDE SEQUENCE [LARGE SCALE GENOMIC DNA]</scope>
    <source>
        <strain evidence="3 4">ATCC PRA-207</strain>
    </source>
</reference>
<keyword evidence="3" id="KW-0808">Transferase</keyword>
<dbReference type="OMA" id="RHETGTK"/>
<dbReference type="InterPro" id="IPR008210">
    <property type="entry name" value="PEP_carboxykinase_N"/>
</dbReference>
<evidence type="ECO:0000313" key="4">
    <source>
        <dbReference type="Proteomes" id="UP000553632"/>
    </source>
</evidence>
<name>A0A7J6QLE7_PEROL</name>
<proteinExistence type="predicted"/>
<keyword evidence="2" id="KW-0456">Lyase</keyword>
<dbReference type="GO" id="GO:0005524">
    <property type="term" value="F:ATP binding"/>
    <property type="evidence" value="ECO:0007669"/>
    <property type="project" value="InterPro"/>
</dbReference>
<dbReference type="InterPro" id="IPR001272">
    <property type="entry name" value="PEP_carboxykinase_ATP"/>
</dbReference>
<comment type="caution">
    <text evidence="3">The sequence shown here is derived from an EMBL/GenBank/DDBJ whole genome shotgun (WGS) entry which is preliminary data.</text>
</comment>
<evidence type="ECO:0000256" key="2">
    <source>
        <dbReference type="ARBA" id="ARBA00022793"/>
    </source>
</evidence>
<dbReference type="GO" id="GO:0005829">
    <property type="term" value="C:cytosol"/>
    <property type="evidence" value="ECO:0007669"/>
    <property type="project" value="TreeGrafter"/>
</dbReference>
<keyword evidence="3" id="KW-0418">Kinase</keyword>
<keyword evidence="4" id="KW-1185">Reference proteome</keyword>
<dbReference type="GO" id="GO:0006094">
    <property type="term" value="P:gluconeogenesis"/>
    <property type="evidence" value="ECO:0007669"/>
    <property type="project" value="UniProtKB-KW"/>
</dbReference>
<evidence type="ECO:0000313" key="3">
    <source>
        <dbReference type="EMBL" id="KAF4708340.1"/>
    </source>
</evidence>